<evidence type="ECO:0000313" key="2">
    <source>
        <dbReference type="Proteomes" id="UP000012160"/>
    </source>
</evidence>
<sequence>MSPIFIKFIFEGKKFFRHRLGFLFLLSNGKKPQAIFKFQPFLFFLNKLIFVRSGDKFRKILVQVLFSLYYRILNISNLTYKDFLKNDPYS</sequence>
<reference evidence="1 2" key="1">
    <citation type="submission" date="2013-01" db="EMBL/GenBank/DDBJ databases">
        <authorList>
            <person name="Harkins D.M."/>
            <person name="Durkin A.S."/>
            <person name="Brinkac L.M."/>
            <person name="Haft D.H."/>
            <person name="Selengut J.D."/>
            <person name="Sanka R."/>
            <person name="DePew J."/>
            <person name="Purushe J."/>
            <person name="Matthias M.A."/>
            <person name="Vinetz J.M."/>
            <person name="Sutton G.G."/>
            <person name="Nierman W.C."/>
            <person name="Fouts D.E."/>
        </authorList>
    </citation>
    <scope>NUCLEOTIDE SEQUENCE [LARGE SCALE GENOMIC DNA]</scope>
    <source>
        <strain evidence="1 2">ZUN179</strain>
    </source>
</reference>
<dbReference type="AlphaFoldDB" id="M6UQZ6"/>
<protein>
    <submittedName>
        <fullName evidence="1">Uncharacterized protein</fullName>
    </submittedName>
</protein>
<dbReference type="EMBL" id="AHOQ02000050">
    <property type="protein sequence ID" value="EMO43474.1"/>
    <property type="molecule type" value="Genomic_DNA"/>
</dbReference>
<dbReference type="Proteomes" id="UP000012160">
    <property type="component" value="Unassembled WGS sequence"/>
</dbReference>
<name>M6UQZ6_9LEPT</name>
<organism evidence="1 2">
    <name type="scientific">Leptospira santarosai str. ZUN179</name>
    <dbReference type="NCBI Taxonomy" id="1049985"/>
    <lineage>
        <taxon>Bacteria</taxon>
        <taxon>Pseudomonadati</taxon>
        <taxon>Spirochaetota</taxon>
        <taxon>Spirochaetia</taxon>
        <taxon>Leptospirales</taxon>
        <taxon>Leptospiraceae</taxon>
        <taxon>Leptospira</taxon>
    </lineage>
</organism>
<evidence type="ECO:0000313" key="1">
    <source>
        <dbReference type="EMBL" id="EMO43474.1"/>
    </source>
</evidence>
<comment type="caution">
    <text evidence="1">The sequence shown here is derived from an EMBL/GenBank/DDBJ whole genome shotgun (WGS) entry which is preliminary data.</text>
</comment>
<proteinExistence type="predicted"/>
<gene>
    <name evidence="1" type="ORF">LEP1GSC187_2827</name>
</gene>
<accession>M6UQZ6</accession>